<reference evidence="1" key="1">
    <citation type="submission" date="2020-03" db="EMBL/GenBank/DDBJ databases">
        <authorList>
            <person name="Weist P."/>
        </authorList>
    </citation>
    <scope>NUCLEOTIDE SEQUENCE</scope>
</reference>
<sequence>MTCLGLGGLGVRRAALAGVHSLDRQPQQKDRRVKSVSKIYKCIVLVVRLAASLRAGWVSCRGVSGRAFCAVTTLPPPEQAAVESREQLAGHQAPAASLWKLKKHSVNRARGEPSSSSFSPSDTHYCRAAAVLGASNPVMMRLRLLSVTKQRRWSGSPQDGVSAALRRQQRLQQAADRTTGFPALQTKI</sequence>
<evidence type="ECO:0000313" key="2">
    <source>
        <dbReference type="Proteomes" id="UP001153269"/>
    </source>
</evidence>
<name>A0A9N7V3K6_PLEPL</name>
<comment type="caution">
    <text evidence="1">The sequence shown here is derived from an EMBL/GenBank/DDBJ whole genome shotgun (WGS) entry which is preliminary data.</text>
</comment>
<dbReference type="EMBL" id="CADEAL010003491">
    <property type="protein sequence ID" value="CAB1444905.1"/>
    <property type="molecule type" value="Genomic_DNA"/>
</dbReference>
<organism evidence="1 2">
    <name type="scientific">Pleuronectes platessa</name>
    <name type="common">European plaice</name>
    <dbReference type="NCBI Taxonomy" id="8262"/>
    <lineage>
        <taxon>Eukaryota</taxon>
        <taxon>Metazoa</taxon>
        <taxon>Chordata</taxon>
        <taxon>Craniata</taxon>
        <taxon>Vertebrata</taxon>
        <taxon>Euteleostomi</taxon>
        <taxon>Actinopterygii</taxon>
        <taxon>Neopterygii</taxon>
        <taxon>Teleostei</taxon>
        <taxon>Neoteleostei</taxon>
        <taxon>Acanthomorphata</taxon>
        <taxon>Carangaria</taxon>
        <taxon>Pleuronectiformes</taxon>
        <taxon>Pleuronectoidei</taxon>
        <taxon>Pleuronectidae</taxon>
        <taxon>Pleuronectes</taxon>
    </lineage>
</organism>
<keyword evidence="2" id="KW-1185">Reference proteome</keyword>
<evidence type="ECO:0000313" key="1">
    <source>
        <dbReference type="EMBL" id="CAB1444905.1"/>
    </source>
</evidence>
<accession>A0A9N7V3K6</accession>
<gene>
    <name evidence="1" type="ORF">PLEPLA_LOCUS32635</name>
</gene>
<proteinExistence type="predicted"/>
<protein>
    <submittedName>
        <fullName evidence="1">Uncharacterized protein</fullName>
    </submittedName>
</protein>
<dbReference type="Proteomes" id="UP001153269">
    <property type="component" value="Unassembled WGS sequence"/>
</dbReference>
<dbReference type="AlphaFoldDB" id="A0A9N7V3K6"/>